<evidence type="ECO:0000256" key="1">
    <source>
        <dbReference type="ARBA" id="ARBA00001112"/>
    </source>
</evidence>
<evidence type="ECO:0000256" key="4">
    <source>
        <dbReference type="ARBA" id="ARBA00009526"/>
    </source>
</evidence>
<dbReference type="PROSITE" id="PS50152">
    <property type="entry name" value="25A_SYNTH_3"/>
    <property type="match status" value="1"/>
</dbReference>
<dbReference type="GO" id="GO:0003725">
    <property type="term" value="F:double-stranded RNA binding"/>
    <property type="evidence" value="ECO:0007669"/>
    <property type="project" value="TreeGrafter"/>
</dbReference>
<feature type="domain" description="2'-5'-oligoadenylate synthetase 1" evidence="12">
    <location>
        <begin position="165"/>
        <end position="349"/>
    </location>
</feature>
<evidence type="ECO:0000256" key="6">
    <source>
        <dbReference type="ARBA" id="ARBA00022490"/>
    </source>
</evidence>
<sequence length="405" mass="46408">MGQGLSSAWAWQLDYFIEDHLQPNTDFRKEVKAVIHVMCTFLKERCFQGAAHPVRVSKVVKGGSSGKGKMLTGRTDADLVVFLNNLTSYEDQLNQRGEFLKEIEKKLCQLQGEQNFPVKFEVFRSWGINSPGLILRLSSSELQQEVEFDILLAYDVLGDVSIYNKPDPQIYSSLIRECTSLGLEGEFYTSFTELQGNFLKNRPPKLKNLIRLVKHWYQLCKEKLGEPLPLQYALELLTLYAWERGSRVTEFNTAQGFRTVLELVTKYKQLRIYWTVYYDFQDQEVSNYLHRQLTGARPVILDPADPTRNVAGSNPEGWCRLEGEATAWLQYPCVKNWDSSRVPPWDVPVRLCHHPVPLHTALSLHLLQEYSNKNVVFPKVPRTVGCPAALLTLQSLWPQIGTTPL</sequence>
<dbReference type="InterPro" id="IPR002934">
    <property type="entry name" value="Polymerase_NTP_transf_dom"/>
</dbReference>
<dbReference type="GO" id="GO:0051607">
    <property type="term" value="P:defense response to virus"/>
    <property type="evidence" value="ECO:0007669"/>
    <property type="project" value="UniProtKB-KW"/>
</dbReference>
<dbReference type="FunFam" id="1.10.1410.20:FF:000001">
    <property type="entry name" value="2'-5'-oligoadenylate synthetase 1"/>
    <property type="match status" value="1"/>
</dbReference>
<dbReference type="SUPFAM" id="SSF81301">
    <property type="entry name" value="Nucleotidyltransferase"/>
    <property type="match status" value="1"/>
</dbReference>
<keyword evidence="10" id="KW-0051">Antiviral defense</keyword>
<comment type="subcellular location">
    <subcellularLocation>
        <location evidence="3">Cytoplasm</location>
    </subcellularLocation>
</comment>
<name>A0A8C2M1H1_CRIGR</name>
<keyword evidence="7" id="KW-0399">Innate immunity</keyword>
<evidence type="ECO:0000256" key="3">
    <source>
        <dbReference type="ARBA" id="ARBA00004496"/>
    </source>
</evidence>
<dbReference type="GO" id="GO:0001730">
    <property type="term" value="F:2'-5'-oligoadenylate synthetase activity"/>
    <property type="evidence" value="ECO:0007669"/>
    <property type="project" value="UniProtKB-EC"/>
</dbReference>
<dbReference type="PANTHER" id="PTHR11258:SF13">
    <property type="entry name" value="2'-5'-OLIGOADENYLATE SYNTHASE 1"/>
    <property type="match status" value="1"/>
</dbReference>
<organism evidence="13 14">
    <name type="scientific">Cricetulus griseus</name>
    <name type="common">Chinese hamster</name>
    <name type="synonym">Cricetulus barabensis griseus</name>
    <dbReference type="NCBI Taxonomy" id="10029"/>
    <lineage>
        <taxon>Eukaryota</taxon>
        <taxon>Metazoa</taxon>
        <taxon>Chordata</taxon>
        <taxon>Craniata</taxon>
        <taxon>Vertebrata</taxon>
        <taxon>Euteleostomi</taxon>
        <taxon>Mammalia</taxon>
        <taxon>Eutheria</taxon>
        <taxon>Euarchontoglires</taxon>
        <taxon>Glires</taxon>
        <taxon>Rodentia</taxon>
        <taxon>Myomorpha</taxon>
        <taxon>Muroidea</taxon>
        <taxon>Cricetidae</taxon>
        <taxon>Cricetinae</taxon>
        <taxon>Cricetulus</taxon>
    </lineage>
</organism>
<dbReference type="Pfam" id="PF01909">
    <property type="entry name" value="NTP_transf_2"/>
    <property type="match status" value="1"/>
</dbReference>
<evidence type="ECO:0000259" key="11">
    <source>
        <dbReference type="Pfam" id="PF01909"/>
    </source>
</evidence>
<dbReference type="GO" id="GO:0005829">
    <property type="term" value="C:cytosol"/>
    <property type="evidence" value="ECO:0007669"/>
    <property type="project" value="TreeGrafter"/>
</dbReference>
<protein>
    <recommendedName>
        <fullName evidence="5">2'-5' oligoadenylate synthase</fullName>
        <ecNumber evidence="5">2.7.7.84</ecNumber>
    </recommendedName>
</protein>
<dbReference type="PROSITE" id="PS00833">
    <property type="entry name" value="25A_SYNTH_2"/>
    <property type="match status" value="1"/>
</dbReference>
<dbReference type="AlphaFoldDB" id="A0A8C2M1H1"/>
<dbReference type="InterPro" id="IPR006116">
    <property type="entry name" value="NT_2-5OAS_ClassI-CCAase"/>
</dbReference>
<dbReference type="FunFam" id="3.30.460.10:FF:000007">
    <property type="entry name" value="2'-5'-oligoadenylate synthetase 1"/>
    <property type="match status" value="1"/>
</dbReference>
<dbReference type="GO" id="GO:0045087">
    <property type="term" value="P:innate immune response"/>
    <property type="evidence" value="ECO:0007669"/>
    <property type="project" value="UniProtKB-KW"/>
</dbReference>
<keyword evidence="6" id="KW-0963">Cytoplasm</keyword>
<dbReference type="SUPFAM" id="SSF81631">
    <property type="entry name" value="PAP/OAS1 substrate-binding domain"/>
    <property type="match status" value="1"/>
</dbReference>
<comment type="catalytic activity">
    <reaction evidence="1">
        <text>3 ATP = 5'-triphosphoadenylyl-(2'-&gt;5')-adenylyl-(2'-&gt;5')-adenosine + 2 diphosphate</text>
        <dbReference type="Rhea" id="RHEA:34407"/>
        <dbReference type="ChEBI" id="CHEBI:30616"/>
        <dbReference type="ChEBI" id="CHEBI:33019"/>
        <dbReference type="ChEBI" id="CHEBI:67143"/>
        <dbReference type="EC" id="2.7.7.84"/>
    </reaction>
</comment>
<dbReference type="Pfam" id="PF10421">
    <property type="entry name" value="OAS1_C"/>
    <property type="match status" value="1"/>
</dbReference>
<dbReference type="Proteomes" id="UP000694386">
    <property type="component" value="Unplaced"/>
</dbReference>
<evidence type="ECO:0000313" key="13">
    <source>
        <dbReference type="Ensembl" id="ENSCGRP00001011206.1"/>
    </source>
</evidence>
<dbReference type="OMA" id="RWYKQKL"/>
<dbReference type="InterPro" id="IPR018952">
    <property type="entry name" value="2-5-oligoAdlate_synth_1_dom2/C"/>
</dbReference>
<dbReference type="GO" id="GO:0005654">
    <property type="term" value="C:nucleoplasm"/>
    <property type="evidence" value="ECO:0007669"/>
    <property type="project" value="TreeGrafter"/>
</dbReference>
<feature type="domain" description="Polymerase nucleotidyl transferase" evidence="11">
    <location>
        <begin position="43"/>
        <end position="105"/>
    </location>
</feature>
<evidence type="ECO:0000256" key="10">
    <source>
        <dbReference type="ARBA" id="ARBA00023118"/>
    </source>
</evidence>
<evidence type="ECO:0000256" key="2">
    <source>
        <dbReference type="ARBA" id="ARBA00001946"/>
    </source>
</evidence>
<evidence type="ECO:0000313" key="14">
    <source>
        <dbReference type="Proteomes" id="UP000694386"/>
    </source>
</evidence>
<dbReference type="InterPro" id="IPR006117">
    <property type="entry name" value="2-5OAS_C_CS"/>
</dbReference>
<proteinExistence type="inferred from homology"/>
<dbReference type="InterPro" id="IPR043519">
    <property type="entry name" value="NT_sf"/>
</dbReference>
<keyword evidence="9" id="KW-0694">RNA-binding</keyword>
<dbReference type="GO" id="GO:0016020">
    <property type="term" value="C:membrane"/>
    <property type="evidence" value="ECO:0007669"/>
    <property type="project" value="TreeGrafter"/>
</dbReference>
<accession>A0A8C2M1H1</accession>
<dbReference type="GO" id="GO:0045071">
    <property type="term" value="P:negative regulation of viral genome replication"/>
    <property type="evidence" value="ECO:0007669"/>
    <property type="project" value="TreeGrafter"/>
</dbReference>
<dbReference type="Ensembl" id="ENSCGRT00001015435.1">
    <property type="protein sequence ID" value="ENSCGRP00001011206.1"/>
    <property type="gene ID" value="ENSCGRG00001012905.1"/>
</dbReference>
<dbReference type="EC" id="2.7.7.84" evidence="5"/>
<evidence type="ECO:0000259" key="12">
    <source>
        <dbReference type="Pfam" id="PF10421"/>
    </source>
</evidence>
<evidence type="ECO:0000256" key="5">
    <source>
        <dbReference type="ARBA" id="ARBA00012577"/>
    </source>
</evidence>
<keyword evidence="8" id="KW-0391">Immunity</keyword>
<comment type="cofactor">
    <cofactor evidence="2">
        <name>Mg(2+)</name>
        <dbReference type="ChEBI" id="CHEBI:18420"/>
    </cofactor>
</comment>
<evidence type="ECO:0000256" key="7">
    <source>
        <dbReference type="ARBA" id="ARBA00022588"/>
    </source>
</evidence>
<dbReference type="Gene3D" id="3.30.460.10">
    <property type="entry name" value="Beta Polymerase, domain 2"/>
    <property type="match status" value="1"/>
</dbReference>
<comment type="similarity">
    <text evidence="4">Belongs to the 2-5A synthase family.</text>
</comment>
<reference evidence="13" key="2">
    <citation type="submission" date="2025-09" db="UniProtKB">
        <authorList>
            <consortium name="Ensembl"/>
        </authorList>
    </citation>
    <scope>IDENTIFICATION</scope>
</reference>
<evidence type="ECO:0000256" key="8">
    <source>
        <dbReference type="ARBA" id="ARBA00022859"/>
    </source>
</evidence>
<evidence type="ECO:0000256" key="9">
    <source>
        <dbReference type="ARBA" id="ARBA00022884"/>
    </source>
</evidence>
<dbReference type="Gene3D" id="1.10.1410.20">
    <property type="entry name" value="2'-5'-oligoadenylate synthetase 1, domain 2"/>
    <property type="match status" value="1"/>
</dbReference>
<dbReference type="CDD" id="cd05400">
    <property type="entry name" value="NT_2-5OAS_ClassI-CCAase"/>
    <property type="match status" value="1"/>
</dbReference>
<reference evidence="13" key="1">
    <citation type="submission" date="2025-08" db="UniProtKB">
        <authorList>
            <consortium name="Ensembl"/>
        </authorList>
    </citation>
    <scope>IDENTIFICATION</scope>
</reference>
<dbReference type="PANTHER" id="PTHR11258">
    <property type="entry name" value="2-5 OLIGOADENYLATE SYNTHETASE"/>
    <property type="match status" value="1"/>
</dbReference>